<dbReference type="AlphaFoldDB" id="C7M057"/>
<gene>
    <name evidence="3" type="ordered locus">Afer_1442</name>
</gene>
<feature type="domain" description="Mur ligase central" evidence="1">
    <location>
        <begin position="35"/>
        <end position="143"/>
    </location>
</feature>
<dbReference type="InterPro" id="IPR036565">
    <property type="entry name" value="Mur-like_cat_sf"/>
</dbReference>
<reference evidence="3 4" key="1">
    <citation type="journal article" date="2009" name="Stand. Genomic Sci.">
        <title>Complete genome sequence of Acidimicrobium ferrooxidans type strain (ICP).</title>
        <authorList>
            <person name="Clum A."/>
            <person name="Nolan M."/>
            <person name="Lang E."/>
            <person name="Glavina Del Rio T."/>
            <person name="Tice H."/>
            <person name="Copeland A."/>
            <person name="Cheng J.F."/>
            <person name="Lucas S."/>
            <person name="Chen F."/>
            <person name="Bruce D."/>
            <person name="Goodwin L."/>
            <person name="Pitluck S."/>
            <person name="Ivanova N."/>
            <person name="Mavrommatis K."/>
            <person name="Mikhailova N."/>
            <person name="Pati A."/>
            <person name="Chen A."/>
            <person name="Palaniappan K."/>
            <person name="Goker M."/>
            <person name="Spring S."/>
            <person name="Land M."/>
            <person name="Hauser L."/>
            <person name="Chang Y.J."/>
            <person name="Jeffries C.C."/>
            <person name="Chain P."/>
            <person name="Bristow J."/>
            <person name="Eisen J.A."/>
            <person name="Markowitz V."/>
            <person name="Hugenholtz P."/>
            <person name="Kyrpides N.C."/>
            <person name="Klenk H.P."/>
            <person name="Lapidus A."/>
        </authorList>
    </citation>
    <scope>NUCLEOTIDE SEQUENCE [LARGE SCALE GENOMIC DNA]</scope>
    <source>
        <strain evidence="4">DSM 10331 / JCM 15462 / NBRC 103882 / ICP</strain>
    </source>
</reference>
<name>C7M057_ACIFD</name>
<organism evidence="3 4">
    <name type="scientific">Acidimicrobium ferrooxidans (strain DSM 10331 / JCM 15462 / NBRC 103882 / ICP)</name>
    <dbReference type="NCBI Taxonomy" id="525909"/>
    <lineage>
        <taxon>Bacteria</taxon>
        <taxon>Bacillati</taxon>
        <taxon>Actinomycetota</taxon>
        <taxon>Acidimicrobiia</taxon>
        <taxon>Acidimicrobiales</taxon>
        <taxon>Acidimicrobiaceae</taxon>
        <taxon>Acidimicrobium</taxon>
    </lineage>
</organism>
<accession>C7M057</accession>
<dbReference type="GO" id="GO:0016881">
    <property type="term" value="F:acid-amino acid ligase activity"/>
    <property type="evidence" value="ECO:0007669"/>
    <property type="project" value="InterPro"/>
</dbReference>
<feature type="domain" description="Lipid II isoglutaminyl synthase (glutamine-hydrolyzing) subunit MurT C-terminal" evidence="2">
    <location>
        <begin position="280"/>
        <end position="379"/>
    </location>
</feature>
<dbReference type="InterPro" id="IPR013221">
    <property type="entry name" value="Mur_ligase_cen"/>
</dbReference>
<dbReference type="GO" id="GO:0005524">
    <property type="term" value="F:ATP binding"/>
    <property type="evidence" value="ECO:0007669"/>
    <property type="project" value="InterPro"/>
</dbReference>
<dbReference type="PANTHER" id="PTHR23135:SF7">
    <property type="entry name" value="LIPID II ISOGLUTAMINYL SYNTHASE (GLUTAMINE-HYDROLYZING) SUBUNIT MURT"/>
    <property type="match status" value="1"/>
</dbReference>
<dbReference type="InterPro" id="IPR013564">
    <property type="entry name" value="MurT_C"/>
</dbReference>
<dbReference type="Proteomes" id="UP000000771">
    <property type="component" value="Chromosome"/>
</dbReference>
<sequence>MLGVGAGGALSGRLALAIDPHILERAGRQLRSILVTGTNGKSTTTALAVAMAAGAVVTNRGANMSFGIAGALARARREATVGVFEVDEAFVPSVAEALRPSLLVWLNLTRDQLDRALEVRRLSERIAEAASSIELVVANALDPIVVLGASRFRRQIWIRPTSTWTDDAHACPRCGGHVSFQDGRWWCEGCGLASPDPDWWIGDDGNAHGPEGMLSLAEAPPGTFNRFNALAAAVAIGALERRPVADVLRGLGRRRLEVEGRFEYWRVLELPGTPRVMTMLAKNPAGFDALVELLADWDGDVIAQLNAEIADGRDTSWIWDAPWERIAPRRVIVCGRRVEDLALRLEVAGHEPWQASSLREALRRADASKPIAFVGNYTAFWEANASLRALGALRDTTLAASASARAVP</sequence>
<dbReference type="KEGG" id="afo:Afer_1442"/>
<evidence type="ECO:0000313" key="3">
    <source>
        <dbReference type="EMBL" id="ACU54365.1"/>
    </source>
</evidence>
<keyword evidence="4" id="KW-1185">Reference proteome</keyword>
<evidence type="ECO:0000259" key="1">
    <source>
        <dbReference type="Pfam" id="PF08245"/>
    </source>
</evidence>
<dbReference type="eggNOG" id="COG0771">
    <property type="taxonomic scope" value="Bacteria"/>
</dbReference>
<dbReference type="Pfam" id="PF08245">
    <property type="entry name" value="Mur_ligase_M"/>
    <property type="match status" value="1"/>
</dbReference>
<evidence type="ECO:0000313" key="4">
    <source>
        <dbReference type="Proteomes" id="UP000000771"/>
    </source>
</evidence>
<dbReference type="Pfam" id="PF08353">
    <property type="entry name" value="MurT_C"/>
    <property type="match status" value="1"/>
</dbReference>
<protein>
    <submittedName>
        <fullName evidence="3">Uncharacterized protein</fullName>
    </submittedName>
</protein>
<evidence type="ECO:0000259" key="2">
    <source>
        <dbReference type="Pfam" id="PF08353"/>
    </source>
</evidence>
<dbReference type="Gene3D" id="3.40.1190.10">
    <property type="entry name" value="Mur-like, catalytic domain"/>
    <property type="match status" value="1"/>
</dbReference>
<proteinExistence type="predicted"/>
<dbReference type="PANTHER" id="PTHR23135">
    <property type="entry name" value="MUR LIGASE FAMILY MEMBER"/>
    <property type="match status" value="1"/>
</dbReference>
<dbReference type="STRING" id="525909.Afer_1442"/>
<dbReference type="HOGENOM" id="CLU_041534_1_0_11"/>
<dbReference type="SUPFAM" id="SSF53623">
    <property type="entry name" value="MurD-like peptide ligases, catalytic domain"/>
    <property type="match status" value="1"/>
</dbReference>
<dbReference type="EMBL" id="CP001631">
    <property type="protein sequence ID" value="ACU54365.1"/>
    <property type="molecule type" value="Genomic_DNA"/>
</dbReference>